<dbReference type="PANTHER" id="PTHR24273">
    <property type="entry name" value="FI04643P-RELATED"/>
    <property type="match status" value="1"/>
</dbReference>
<feature type="domain" description="HYR" evidence="3">
    <location>
        <begin position="232"/>
        <end position="313"/>
    </location>
</feature>
<dbReference type="AlphaFoldDB" id="A0A7M7PTM8"/>
<dbReference type="OrthoDB" id="5948052at2759"/>
<evidence type="ECO:0000313" key="5">
    <source>
        <dbReference type="Proteomes" id="UP000007110"/>
    </source>
</evidence>
<evidence type="ECO:0000313" key="4">
    <source>
        <dbReference type="EnsemblMetazoa" id="XP_030856266"/>
    </source>
</evidence>
<organism evidence="4 5">
    <name type="scientific">Strongylocentrotus purpuratus</name>
    <name type="common">Purple sea urchin</name>
    <dbReference type="NCBI Taxonomy" id="7668"/>
    <lineage>
        <taxon>Eukaryota</taxon>
        <taxon>Metazoa</taxon>
        <taxon>Echinodermata</taxon>
        <taxon>Eleutherozoa</taxon>
        <taxon>Echinozoa</taxon>
        <taxon>Echinoidea</taxon>
        <taxon>Euechinoidea</taxon>
        <taxon>Echinacea</taxon>
        <taxon>Camarodonta</taxon>
        <taxon>Echinidea</taxon>
        <taxon>Strongylocentrotidae</taxon>
        <taxon>Strongylocentrotus</taxon>
    </lineage>
</organism>
<evidence type="ECO:0000256" key="2">
    <source>
        <dbReference type="SAM" id="MobiDB-lite"/>
    </source>
</evidence>
<dbReference type="InterPro" id="IPR003410">
    <property type="entry name" value="HYR_dom"/>
</dbReference>
<proteinExistence type="predicted"/>
<keyword evidence="5" id="KW-1185">Reference proteome</keyword>
<dbReference type="Pfam" id="PF02494">
    <property type="entry name" value="HYR"/>
    <property type="match status" value="4"/>
</dbReference>
<dbReference type="PANTHER" id="PTHR24273:SF32">
    <property type="entry name" value="HYALIN"/>
    <property type="match status" value="1"/>
</dbReference>
<dbReference type="EnsemblMetazoa" id="XM_031000406">
    <property type="protein sequence ID" value="XP_030856266"/>
    <property type="gene ID" value="LOC762437"/>
</dbReference>
<dbReference type="RefSeq" id="XP_030856266.1">
    <property type="nucleotide sequence ID" value="XM_031000406.1"/>
</dbReference>
<reference evidence="5" key="1">
    <citation type="submission" date="2015-02" db="EMBL/GenBank/DDBJ databases">
        <title>Genome sequencing for Strongylocentrotus purpuratus.</title>
        <authorList>
            <person name="Murali S."/>
            <person name="Liu Y."/>
            <person name="Vee V."/>
            <person name="English A."/>
            <person name="Wang M."/>
            <person name="Skinner E."/>
            <person name="Han Y."/>
            <person name="Muzny D.M."/>
            <person name="Worley K.C."/>
            <person name="Gibbs R.A."/>
        </authorList>
    </citation>
    <scope>NUCLEOTIDE SEQUENCE</scope>
</reference>
<dbReference type="KEGG" id="spu:762437"/>
<feature type="domain" description="HYR" evidence="3">
    <location>
        <begin position="66"/>
        <end position="150"/>
    </location>
</feature>
<dbReference type="Proteomes" id="UP000007110">
    <property type="component" value="Unassembled WGS sequence"/>
</dbReference>
<dbReference type="GeneID" id="762437"/>
<keyword evidence="1" id="KW-0677">Repeat</keyword>
<evidence type="ECO:0000259" key="3">
    <source>
        <dbReference type="PROSITE" id="PS50825"/>
    </source>
</evidence>
<protein>
    <recommendedName>
        <fullName evidence="3">HYR domain-containing protein</fullName>
    </recommendedName>
</protein>
<sequence length="522" mass="56252">MQPGQNFATVSWTEPTVSDNSYSVTLTFNGEGTNAGDFSLGITSLSYTAVDAAGNRATCMFEIVVSDTEEPVIVGCPLSKSVPMQPGQNFATVSWTEPTVSDNSYSVTLTFNGEGTNAGDFSLGITSLSYTAVDAAGNRATCMFEIVVSDTEEPVIDQCPSTQSVSTELNQDFAMVSWVEPRVTDNSNDFTQTFNGEGTNPGNFPIGITSLSYTAVDAQGNTATCMFAIVVSDHEAPIITDCPSSQTLTTELGSETATAIWAEPTASDNSNSMTLTPSRSGDVFPVGQNIVTYAAQDPSGNTATCTFVISVMAPLGCSTSQLISCRDTETCVENECRCRPAFIRLNDVCTEANKFSISVRALTLNGIDYEYTDALSDPNSPEFQAKANDFIIVMMQNTDTIYGVTVIEIQRGSLIFVAEAITEPSTTMAQLEQDIDSAIQEGRLPQDQRPYSLLPTTLSSRAQRKRDPQTNVHLSSRRAGDQRARRQGPGRPGDVFWHDDNLYRGYVGGTRGNTLTTEFMGY</sequence>
<dbReference type="InParanoid" id="A0A7M7PTM8"/>
<feature type="region of interest" description="Disordered" evidence="2">
    <location>
        <begin position="442"/>
        <end position="496"/>
    </location>
</feature>
<evidence type="ECO:0000256" key="1">
    <source>
        <dbReference type="ARBA" id="ARBA00022737"/>
    </source>
</evidence>
<name>A0A7M7PTM8_STRPU</name>
<dbReference type="PROSITE" id="PS50825">
    <property type="entry name" value="HYR"/>
    <property type="match status" value="4"/>
</dbReference>
<feature type="domain" description="HYR" evidence="3">
    <location>
        <begin position="151"/>
        <end position="231"/>
    </location>
</feature>
<accession>A0A7M7PTM8</accession>
<feature type="domain" description="HYR" evidence="3">
    <location>
        <begin position="1"/>
        <end position="65"/>
    </location>
</feature>
<reference evidence="4" key="2">
    <citation type="submission" date="2021-01" db="UniProtKB">
        <authorList>
            <consortium name="EnsemblMetazoa"/>
        </authorList>
    </citation>
    <scope>IDENTIFICATION</scope>
</reference>